<evidence type="ECO:0000256" key="1">
    <source>
        <dbReference type="SAM" id="SignalP"/>
    </source>
</evidence>
<evidence type="ECO:0000313" key="2">
    <source>
        <dbReference type="EMBL" id="MXU89454.1"/>
    </source>
</evidence>
<dbReference type="EMBL" id="GIFC01007371">
    <property type="protein sequence ID" value="MXU89454.1"/>
    <property type="molecule type" value="Transcribed_RNA"/>
</dbReference>
<organism evidence="2">
    <name type="scientific">Ixodes ricinus</name>
    <name type="common">Common tick</name>
    <name type="synonym">Acarus ricinus</name>
    <dbReference type="NCBI Taxonomy" id="34613"/>
    <lineage>
        <taxon>Eukaryota</taxon>
        <taxon>Metazoa</taxon>
        <taxon>Ecdysozoa</taxon>
        <taxon>Arthropoda</taxon>
        <taxon>Chelicerata</taxon>
        <taxon>Arachnida</taxon>
        <taxon>Acari</taxon>
        <taxon>Parasitiformes</taxon>
        <taxon>Ixodida</taxon>
        <taxon>Ixodoidea</taxon>
        <taxon>Ixodidae</taxon>
        <taxon>Ixodinae</taxon>
        <taxon>Ixodes</taxon>
    </lineage>
</organism>
<sequence length="108" mass="11868">MAPPTFAVVLALCGAEIRVSLFLGPPCCHVSGFLYQHVYVAAKWSRQREAVEDPVPTPSQVMDAVDLLRHRGCARGNYSCLQCAHRLREVCASAFDEALAVEDHQLLS</sequence>
<proteinExistence type="predicted"/>
<keyword evidence="1" id="KW-0732">Signal</keyword>
<protein>
    <submittedName>
        <fullName evidence="2">Putative secreted protein</fullName>
    </submittedName>
</protein>
<dbReference type="AlphaFoldDB" id="A0A6B0UH89"/>
<reference evidence="2" key="1">
    <citation type="submission" date="2019-12" db="EMBL/GenBank/DDBJ databases">
        <title>An insight into the sialome of adult female Ixodes ricinus ticks feeding for 6 days.</title>
        <authorList>
            <person name="Perner J."/>
            <person name="Ribeiro J.M.C."/>
        </authorList>
    </citation>
    <scope>NUCLEOTIDE SEQUENCE</scope>
    <source>
        <strain evidence="2">Semi-engorged</strain>
        <tissue evidence="2">Salivary glands</tissue>
    </source>
</reference>
<accession>A0A6B0UH89</accession>
<name>A0A6B0UH89_IXORI</name>
<feature type="chain" id="PRO_5025420460" evidence="1">
    <location>
        <begin position="23"/>
        <end position="108"/>
    </location>
</feature>
<feature type="signal peptide" evidence="1">
    <location>
        <begin position="1"/>
        <end position="22"/>
    </location>
</feature>